<dbReference type="InterPro" id="IPR050312">
    <property type="entry name" value="IolE/XylAMocC-like"/>
</dbReference>
<name>A0A014M727_9GAMM</name>
<reference evidence="2 3" key="1">
    <citation type="submission" date="2014-02" db="EMBL/GenBank/DDBJ databases">
        <title>Draft genome of Erwinia mallotivora strain BT-MARDI, a papaya dieback pathogen.</title>
        <authorList>
            <person name="Redzuan R."/>
            <person name="Abu Bakar N."/>
            <person name="Badrun R."/>
            <person name="Mohd Raih M.F."/>
            <person name="Rozano L."/>
            <person name="Mat Amin N."/>
        </authorList>
    </citation>
    <scope>NUCLEOTIDE SEQUENCE [LARGE SCALE GENOMIC DNA]</scope>
    <source>
        <strain evidence="2 3">BT-MARDI</strain>
    </source>
</reference>
<keyword evidence="3" id="KW-1185">Reference proteome</keyword>
<feature type="domain" description="Xylose isomerase-like TIM barrel" evidence="1">
    <location>
        <begin position="43"/>
        <end position="288"/>
    </location>
</feature>
<dbReference type="InterPro" id="IPR013022">
    <property type="entry name" value="Xyl_isomerase-like_TIM-brl"/>
</dbReference>
<dbReference type="InterPro" id="IPR030823">
    <property type="entry name" value="IolE/MocC"/>
</dbReference>
<keyword evidence="2" id="KW-0255">Endonuclease</keyword>
<dbReference type="SUPFAM" id="SSF51658">
    <property type="entry name" value="Xylose isomerase-like"/>
    <property type="match status" value="1"/>
</dbReference>
<protein>
    <submittedName>
        <fullName evidence="2">Endonuclease</fullName>
    </submittedName>
</protein>
<dbReference type="PATRIC" id="fig|69222.5.peg.4123"/>
<evidence type="ECO:0000313" key="2">
    <source>
        <dbReference type="EMBL" id="EXU73894.1"/>
    </source>
</evidence>
<evidence type="ECO:0000313" key="3">
    <source>
        <dbReference type="Proteomes" id="UP000019918"/>
    </source>
</evidence>
<dbReference type="STRING" id="69222.BG55_20195"/>
<sequence length="303" mass="33339">MRLIMCSLKNGNIHIAVSPLSWANEVIEEFGRDVTADICLTGAAAAGYDGVEMSRLFPREAAALSAMLAKHGLRHASGWHSGLLSERSVTDELAAVAPFAHLLKETGAKVLIYGECGHMPENALDIGMRARLRLNPTALQAYGDKLTAFADALDSVYGLSLAYHHHLMMVVETLEEVRALMSVTGPSVGLLVDTGHAFAAGFDYRILLSEFTRRINHIHLKDVRGEILRQVRDNDLSFNQAVRKGLFTVPGDGIIDFSPLVHFVNETQYQGWIVVEAEQDPSFEPPEITVSRARQFILNTFSL</sequence>
<proteinExistence type="predicted"/>
<gene>
    <name evidence="2" type="ORF">BG55_20195</name>
</gene>
<dbReference type="PANTHER" id="PTHR12110">
    <property type="entry name" value="HYDROXYPYRUVATE ISOMERASE"/>
    <property type="match status" value="1"/>
</dbReference>
<organism evidence="2 3">
    <name type="scientific">Erwinia mallotivora</name>
    <dbReference type="NCBI Taxonomy" id="69222"/>
    <lineage>
        <taxon>Bacteria</taxon>
        <taxon>Pseudomonadati</taxon>
        <taxon>Pseudomonadota</taxon>
        <taxon>Gammaproteobacteria</taxon>
        <taxon>Enterobacterales</taxon>
        <taxon>Erwiniaceae</taxon>
        <taxon>Erwinia</taxon>
    </lineage>
</organism>
<dbReference type="NCBIfam" id="TIGR04379">
    <property type="entry name" value="myo_inos_iolE"/>
    <property type="match status" value="1"/>
</dbReference>
<keyword evidence="2" id="KW-0540">Nuclease</keyword>
<dbReference type="Pfam" id="PF01261">
    <property type="entry name" value="AP_endonuc_2"/>
    <property type="match status" value="1"/>
</dbReference>
<dbReference type="PANTHER" id="PTHR12110:SF41">
    <property type="entry name" value="INOSOSE DEHYDRATASE"/>
    <property type="match status" value="1"/>
</dbReference>
<dbReference type="AlphaFoldDB" id="A0A014M727"/>
<dbReference type="Proteomes" id="UP000019918">
    <property type="component" value="Unassembled WGS sequence"/>
</dbReference>
<accession>A0A014M727</accession>
<comment type="caution">
    <text evidence="2">The sequence shown here is derived from an EMBL/GenBank/DDBJ whole genome shotgun (WGS) entry which is preliminary data.</text>
</comment>
<keyword evidence="2" id="KW-0378">Hydrolase</keyword>
<dbReference type="InterPro" id="IPR036237">
    <property type="entry name" value="Xyl_isomerase-like_sf"/>
</dbReference>
<dbReference type="Gene3D" id="3.20.20.150">
    <property type="entry name" value="Divalent-metal-dependent TIM barrel enzymes"/>
    <property type="match status" value="1"/>
</dbReference>
<evidence type="ECO:0000259" key="1">
    <source>
        <dbReference type="Pfam" id="PF01261"/>
    </source>
</evidence>
<dbReference type="EMBL" id="JFHN01000071">
    <property type="protein sequence ID" value="EXU73894.1"/>
    <property type="molecule type" value="Genomic_DNA"/>
</dbReference>
<dbReference type="GO" id="GO:0004519">
    <property type="term" value="F:endonuclease activity"/>
    <property type="evidence" value="ECO:0007669"/>
    <property type="project" value="UniProtKB-KW"/>
</dbReference>